<evidence type="ECO:0000256" key="7">
    <source>
        <dbReference type="ARBA" id="ARBA00022516"/>
    </source>
</evidence>
<evidence type="ECO:0000256" key="10">
    <source>
        <dbReference type="ARBA" id="ARBA00022741"/>
    </source>
</evidence>
<feature type="binding site" evidence="20">
    <location>
        <position position="28"/>
    </location>
    <ligand>
        <name>Zn(2+)</name>
        <dbReference type="ChEBI" id="CHEBI:29105"/>
    </ligand>
</feature>
<keyword evidence="11 20" id="KW-0863">Zinc-finger</keyword>
<comment type="subunit">
    <text evidence="19">Acetyl-CoA carboxylase is a heterohexamer composed of biotin carboxyl carrier protein (AccB), biotin carboxylase (AccC) and two subunits each of ACCase subunit alpha (AccA) and ACCase subunit beta (AccD).</text>
</comment>
<evidence type="ECO:0000256" key="17">
    <source>
        <dbReference type="ARBA" id="ARBA00025280"/>
    </source>
</evidence>
<evidence type="ECO:0000256" key="1">
    <source>
        <dbReference type="ARBA" id="ARBA00004496"/>
    </source>
</evidence>
<dbReference type="InterPro" id="IPR001095">
    <property type="entry name" value="Acetyl_CoA_COase_a_su"/>
</dbReference>
<feature type="binding site" evidence="20">
    <location>
        <position position="44"/>
    </location>
    <ligand>
        <name>Zn(2+)</name>
        <dbReference type="ChEBI" id="CHEBI:29105"/>
    </ligand>
</feature>
<keyword evidence="6 19" id="KW-0963">Cytoplasm</keyword>
<proteinExistence type="inferred from homology"/>
<evidence type="ECO:0000256" key="18">
    <source>
        <dbReference type="ARBA" id="ARBA00049152"/>
    </source>
</evidence>
<evidence type="ECO:0000256" key="20">
    <source>
        <dbReference type="HAMAP-Rule" id="MF_01395"/>
    </source>
</evidence>
<keyword evidence="16 19" id="KW-0275">Fatty acid biosynthesis</keyword>
<dbReference type="InterPro" id="IPR011762">
    <property type="entry name" value="COA_CT_N"/>
</dbReference>
<keyword evidence="14 19" id="KW-0067">ATP-binding</keyword>
<dbReference type="PRINTS" id="PR01070">
    <property type="entry name" value="ACCCTRFRASEB"/>
</dbReference>
<keyword evidence="9 20" id="KW-0479">Metal-binding</keyword>
<dbReference type="Gene3D" id="3.90.226.10">
    <property type="entry name" value="2-enoyl-CoA Hydratase, Chain A, domain 1"/>
    <property type="match status" value="2"/>
</dbReference>
<comment type="subunit">
    <text evidence="5">Acetyl-CoA carboxylase is a heterotetramer composed of biotin carboxyl carrier protein (AccB), biotin carboxylase (AccC) and two subunits of ACCase subunit beta/alpha.</text>
</comment>
<dbReference type="GO" id="GO:0003989">
    <property type="term" value="F:acetyl-CoA carboxylase activity"/>
    <property type="evidence" value="ECO:0007669"/>
    <property type="project" value="InterPro"/>
</dbReference>
<comment type="function">
    <text evidence="17 20">Component of the acetyl coenzyme A carboxylase (ACC) complex. Biotin carboxylase (BC) catalyzes the carboxylation of biotin on its carrier protein (BCCP) and then the CO(2) group is transferred by the transcarboxylase to acetyl-CoA to form malonyl-CoA.</text>
</comment>
<dbReference type="Pfam" id="PF01039">
    <property type="entry name" value="Carboxyl_trans"/>
    <property type="match status" value="1"/>
</dbReference>
<dbReference type="GO" id="GO:0006633">
    <property type="term" value="P:fatty acid biosynthetic process"/>
    <property type="evidence" value="ECO:0007669"/>
    <property type="project" value="UniProtKB-KW"/>
</dbReference>
<dbReference type="GO" id="GO:0016743">
    <property type="term" value="F:carboxyl- or carbamoyltransferase activity"/>
    <property type="evidence" value="ECO:0007669"/>
    <property type="project" value="UniProtKB-UniRule"/>
</dbReference>
<comment type="cofactor">
    <cofactor evidence="20">
        <name>Zn(2+)</name>
        <dbReference type="ChEBI" id="CHEBI:29105"/>
    </cofactor>
    <text evidence="20">Binds 1 zinc ion per subunit.</text>
</comment>
<dbReference type="PROSITE" id="PS50980">
    <property type="entry name" value="COA_CT_NTER"/>
    <property type="match status" value="1"/>
</dbReference>
<keyword evidence="13 20" id="KW-0862">Zinc</keyword>
<keyword evidence="7 19" id="KW-0444">Lipid biosynthesis</keyword>
<reference evidence="23 24" key="1">
    <citation type="submission" date="2014-10" db="EMBL/GenBank/DDBJ databases">
        <title>Genome sequence of Micropolyspora internatus JCM3315.</title>
        <authorList>
            <person name="Shin S.-K."/>
            <person name="Yi H."/>
        </authorList>
    </citation>
    <scope>NUCLEOTIDE SEQUENCE [LARGE SCALE GENOMIC DNA]</scope>
    <source>
        <strain evidence="23 24">JCM 3315</strain>
    </source>
</reference>
<dbReference type="Pfam" id="PF03255">
    <property type="entry name" value="ACCA"/>
    <property type="match status" value="1"/>
</dbReference>
<protein>
    <recommendedName>
        <fullName evidence="19 20">Multifunctional fusion protein</fullName>
    </recommendedName>
    <domain>
        <recommendedName>
            <fullName evidence="19">Acetyl-coenzyme A carboxylase carboxyl transferase subunit alpha</fullName>
            <shortName evidence="19">ACCase subunit alpha</shortName>
            <shortName evidence="19">Acetyl-CoA carboxylase carboxyltransferase subunit alpha</shortName>
            <ecNumber evidence="19">2.1.3.15</ecNumber>
        </recommendedName>
    </domain>
    <domain>
        <recommendedName>
            <fullName evidence="20">Acetyl-coenzyme A carboxylase carboxyl transferase subunit beta</fullName>
            <shortName evidence="20">ACCase subunit beta</shortName>
            <shortName evidence="20">Acetyl-CoA carboxylase carboxyltransferase subunit beta</shortName>
        </recommendedName>
    </domain>
</protein>
<dbReference type="HAMAP" id="MF_00823">
    <property type="entry name" value="AcetylCoA_CT_alpha"/>
    <property type="match status" value="1"/>
</dbReference>
<dbReference type="GO" id="GO:0008270">
    <property type="term" value="F:zinc ion binding"/>
    <property type="evidence" value="ECO:0007669"/>
    <property type="project" value="UniProtKB-UniRule"/>
</dbReference>
<feature type="binding site" evidence="20">
    <location>
        <position position="47"/>
    </location>
    <ligand>
        <name>Zn(2+)</name>
        <dbReference type="ChEBI" id="CHEBI:29105"/>
    </ligand>
</feature>
<keyword evidence="8 19" id="KW-0808">Transferase</keyword>
<evidence type="ECO:0000256" key="11">
    <source>
        <dbReference type="ARBA" id="ARBA00022771"/>
    </source>
</evidence>
<keyword evidence="12 19" id="KW-0276">Fatty acid metabolism</keyword>
<evidence type="ECO:0000313" key="23">
    <source>
        <dbReference type="EMBL" id="KHF44133.1"/>
    </source>
</evidence>
<comment type="similarity">
    <text evidence="20">Belongs to the AccD/PCCB family.</text>
</comment>
<evidence type="ECO:0000256" key="4">
    <source>
        <dbReference type="ARBA" id="ARBA00010284"/>
    </source>
</evidence>
<evidence type="ECO:0000256" key="3">
    <source>
        <dbReference type="ARBA" id="ARBA00006276"/>
    </source>
</evidence>
<dbReference type="PROSITE" id="PS50989">
    <property type="entry name" value="COA_CT_CTER"/>
    <property type="match status" value="1"/>
</dbReference>
<evidence type="ECO:0000256" key="15">
    <source>
        <dbReference type="ARBA" id="ARBA00023098"/>
    </source>
</evidence>
<evidence type="ECO:0000313" key="24">
    <source>
        <dbReference type="Proteomes" id="UP000030848"/>
    </source>
</evidence>
<dbReference type="InterPro" id="IPR029045">
    <property type="entry name" value="ClpP/crotonase-like_dom_sf"/>
</dbReference>
<evidence type="ECO:0000256" key="13">
    <source>
        <dbReference type="ARBA" id="ARBA00022833"/>
    </source>
</evidence>
<feature type="binding site" evidence="20">
    <location>
        <position position="25"/>
    </location>
    <ligand>
        <name>Zn(2+)</name>
        <dbReference type="ChEBI" id="CHEBI:29105"/>
    </ligand>
</feature>
<dbReference type="EC" id="2.1.3.15" evidence="19"/>
<feature type="zinc finger region" description="C4-type" evidence="20">
    <location>
        <begin position="25"/>
        <end position="47"/>
    </location>
</feature>
<comment type="caution">
    <text evidence="23">The sequence shown here is derived from an EMBL/GenBank/DDBJ whole genome shotgun (WGS) entry which is preliminary data.</text>
</comment>
<gene>
    <name evidence="20" type="primary">accD</name>
    <name evidence="19" type="synonym">accA</name>
    <name evidence="23" type="ORF">MINT15_10150</name>
</gene>
<dbReference type="Pfam" id="PF17848">
    <property type="entry name" value="Zn_ribbon_ACC"/>
    <property type="match status" value="1"/>
</dbReference>
<keyword evidence="15 19" id="KW-0443">Lipid metabolism</keyword>
<comment type="function">
    <text evidence="19">Component of the acetyl coenzyme A carboxylase (ACC) complex. First, biotin carboxylase catalyzes the carboxylation of biotin on its carrier protein (BCCP) and then the CO(2) group is transferred by the carboxyltransferase to acetyl-CoA to form malonyl-CoA.</text>
</comment>
<keyword evidence="10 19" id="KW-0547">Nucleotide-binding</keyword>
<dbReference type="SUPFAM" id="SSF52096">
    <property type="entry name" value="ClpP/crotonase"/>
    <property type="match status" value="2"/>
</dbReference>
<evidence type="ECO:0000256" key="8">
    <source>
        <dbReference type="ARBA" id="ARBA00022679"/>
    </source>
</evidence>
<dbReference type="Proteomes" id="UP000030848">
    <property type="component" value="Unassembled WGS sequence"/>
</dbReference>
<evidence type="ECO:0000259" key="22">
    <source>
        <dbReference type="PROSITE" id="PS50989"/>
    </source>
</evidence>
<evidence type="ECO:0000256" key="16">
    <source>
        <dbReference type="ARBA" id="ARBA00023160"/>
    </source>
</evidence>
<dbReference type="GO" id="GO:0009317">
    <property type="term" value="C:acetyl-CoA carboxylase complex"/>
    <property type="evidence" value="ECO:0007669"/>
    <property type="project" value="InterPro"/>
</dbReference>
<feature type="domain" description="CoA carboxyltransferase N-terminal" evidence="21">
    <location>
        <begin position="21"/>
        <end position="290"/>
    </location>
</feature>
<evidence type="ECO:0000256" key="5">
    <source>
        <dbReference type="ARBA" id="ARBA00011664"/>
    </source>
</evidence>
<dbReference type="GO" id="GO:2001295">
    <property type="term" value="P:malonyl-CoA biosynthetic process"/>
    <property type="evidence" value="ECO:0007669"/>
    <property type="project" value="UniProtKB-UniRule"/>
</dbReference>
<dbReference type="RefSeq" id="WP_331378317.1">
    <property type="nucleotide sequence ID" value="NZ_CALJZO010000087.1"/>
</dbReference>
<dbReference type="HAMAP" id="MF_01395">
    <property type="entry name" value="AcetylCoA_CT_beta"/>
    <property type="match status" value="1"/>
</dbReference>
<dbReference type="UniPathway" id="UPA00655">
    <property type="reaction ID" value="UER00711"/>
</dbReference>
<dbReference type="InterPro" id="IPR034733">
    <property type="entry name" value="AcCoA_carboxyl_beta"/>
</dbReference>
<dbReference type="PANTHER" id="PTHR42853:SF3">
    <property type="entry name" value="ACETYL-COENZYME A CARBOXYLASE CARBOXYL TRANSFERASE SUBUNIT ALPHA, CHLOROPLASTIC"/>
    <property type="match status" value="1"/>
</dbReference>
<name>A0A837D8J6_9PSEU</name>
<comment type="similarity">
    <text evidence="4">In the N-terminal section; belongs to the AccD/PCCB family.</text>
</comment>
<sequence>MTEQLAPTSPSHETEMPAEEPWLRCSGCGSLLYRKRFVRLHRVCPDCGAHARLTARQRIAQLLDPGSAREIPVPPTVVDPLRFIDSRPYPQRLAEARRATGEDDAVVVVTGSIGGRPLVMAVMDFGFLGGSLGVAVGEAVTCAAELALRDSLPLLLVTSSGGARMQEGVLSLMQMAKTAQAMAALDEAGLLTITLVTDPTYGGVAASFATLSDVLLAEPKARMGFAGPRVIKQTINQELPEGFQTAEFLRDRGLIDGVYPRAELREVLTRLLDIARPDVRLSADLERGRQWLVHDPEQLEHRSAWDTVRRARAPERLTALEHIRLWTSGFVELLGSRCGSDSPALVGGVGLLAGQPVLLLGQQKGHDTHELVRRDFGMVTADGYRKALRLMRLASKLRLPVISLIDTPGAHPGLESEETGQAGAIAACIAELGTLPVPVISVVTGEGGSGGALALAVGDRVLLSEHAVYSVISAEGCAAILWKTAEAAPKAAAALQLDAPSLLRHGIVDAVVREPGAGAHTDPMEASIRLRDAVLTTLSELLPLPGPRLVRERRARFRRYGRLQATALSEGRQR</sequence>
<keyword evidence="23" id="KW-0436">Ligase</keyword>
<comment type="similarity">
    <text evidence="3">In the C-terminal section; belongs to the AccA family.</text>
</comment>
<dbReference type="PANTHER" id="PTHR42853">
    <property type="entry name" value="ACETYL-COENZYME A CARBOXYLASE CARBOXYL TRANSFERASE SUBUNIT ALPHA"/>
    <property type="match status" value="1"/>
</dbReference>
<dbReference type="AlphaFoldDB" id="A0A837D8J6"/>
<dbReference type="InterPro" id="IPR041010">
    <property type="entry name" value="Znf-ACC"/>
</dbReference>
<comment type="subcellular location">
    <subcellularLocation>
        <location evidence="1 19">Cytoplasm</location>
    </subcellularLocation>
</comment>
<dbReference type="InterPro" id="IPR011763">
    <property type="entry name" value="COA_CT_C"/>
</dbReference>
<comment type="similarity">
    <text evidence="19">Belongs to the AccA family.</text>
</comment>
<comment type="pathway">
    <text evidence="2 19">Lipid metabolism; malonyl-CoA biosynthesis; malonyl-CoA from acetyl-CoA: step 1/1.</text>
</comment>
<organism evidence="23 24">
    <name type="scientific">Saccharomonospora viridis</name>
    <dbReference type="NCBI Taxonomy" id="1852"/>
    <lineage>
        <taxon>Bacteria</taxon>
        <taxon>Bacillati</taxon>
        <taxon>Actinomycetota</taxon>
        <taxon>Actinomycetes</taxon>
        <taxon>Pseudonocardiales</taxon>
        <taxon>Pseudonocardiaceae</taxon>
        <taxon>Saccharomonospora</taxon>
    </lineage>
</organism>
<evidence type="ECO:0000256" key="2">
    <source>
        <dbReference type="ARBA" id="ARBA00004956"/>
    </source>
</evidence>
<accession>A0A837D8J6</accession>
<evidence type="ECO:0000256" key="6">
    <source>
        <dbReference type="ARBA" id="ARBA00022490"/>
    </source>
</evidence>
<dbReference type="EMBL" id="JRZE01000003">
    <property type="protein sequence ID" value="KHF44133.1"/>
    <property type="molecule type" value="Genomic_DNA"/>
</dbReference>
<evidence type="ECO:0000256" key="9">
    <source>
        <dbReference type="ARBA" id="ARBA00022723"/>
    </source>
</evidence>
<feature type="domain" description="CoA carboxyltransferase C-terminal" evidence="22">
    <location>
        <begin position="280"/>
        <end position="540"/>
    </location>
</feature>
<evidence type="ECO:0000256" key="19">
    <source>
        <dbReference type="HAMAP-Rule" id="MF_00823"/>
    </source>
</evidence>
<dbReference type="GO" id="GO:0005524">
    <property type="term" value="F:ATP binding"/>
    <property type="evidence" value="ECO:0007669"/>
    <property type="project" value="UniProtKB-KW"/>
</dbReference>
<dbReference type="InterPro" id="IPR000438">
    <property type="entry name" value="Acetyl_CoA_COase_Trfase_b_su"/>
</dbReference>
<comment type="catalytic activity">
    <reaction evidence="18 19">
        <text>N(6)-carboxybiotinyl-L-lysyl-[protein] + acetyl-CoA = N(6)-biotinyl-L-lysyl-[protein] + malonyl-CoA</text>
        <dbReference type="Rhea" id="RHEA:54728"/>
        <dbReference type="Rhea" id="RHEA-COMP:10505"/>
        <dbReference type="Rhea" id="RHEA-COMP:10506"/>
        <dbReference type="ChEBI" id="CHEBI:57288"/>
        <dbReference type="ChEBI" id="CHEBI:57384"/>
        <dbReference type="ChEBI" id="CHEBI:83144"/>
        <dbReference type="ChEBI" id="CHEBI:83145"/>
        <dbReference type="EC" id="2.1.3.15"/>
    </reaction>
</comment>
<evidence type="ECO:0000256" key="14">
    <source>
        <dbReference type="ARBA" id="ARBA00022840"/>
    </source>
</evidence>
<evidence type="ECO:0000259" key="21">
    <source>
        <dbReference type="PROSITE" id="PS50980"/>
    </source>
</evidence>
<evidence type="ECO:0000256" key="12">
    <source>
        <dbReference type="ARBA" id="ARBA00022832"/>
    </source>
</evidence>